<dbReference type="Proteomes" id="UP001193734">
    <property type="component" value="Unassembled WGS sequence"/>
</dbReference>
<evidence type="ECO:0000313" key="8">
    <source>
        <dbReference type="EMBL" id="NPE14356.1"/>
    </source>
</evidence>
<dbReference type="NCBIfam" id="NF009964">
    <property type="entry name" value="PRK13429.1-3"/>
    <property type="match status" value="1"/>
</dbReference>
<sequence>MEIGVISVRYARALLKGATDAHIEDAVYRDMQTLAASFAAVPQLMQTLVAPMLSKDSKLALLTTASGETPAKLTVSFLGIVLDNGREDIVQFMANSYITLYRKQKNIIRGRLTTAAAVHPATERKMRSMVESKTNGTVEFETEVNPDIIGGFILEYDTYRMDASVRNRLNTILTALR</sequence>
<dbReference type="GeneID" id="82157798"/>
<keyword evidence="5 7" id="KW-0472">Membrane</keyword>
<proteinExistence type="inferred from homology"/>
<evidence type="ECO:0000256" key="7">
    <source>
        <dbReference type="HAMAP-Rule" id="MF_01416"/>
    </source>
</evidence>
<evidence type="ECO:0000256" key="6">
    <source>
        <dbReference type="ARBA" id="ARBA00023310"/>
    </source>
</evidence>
<reference evidence="8 9" key="1">
    <citation type="submission" date="2020-05" db="EMBL/GenBank/DDBJ databases">
        <title>Distinct polysaccharide utilization as determinants for interspecies competition between intestinal Prevotella spp.</title>
        <authorList>
            <person name="Galvez E.J.C."/>
            <person name="Iljazovic A."/>
            <person name="Strowig T."/>
        </authorList>
    </citation>
    <scope>NUCLEOTIDE SEQUENCE [LARGE SCALE GENOMIC DNA]</scope>
    <source>
        <strain evidence="8 9">PROD</strain>
    </source>
</reference>
<comment type="caution">
    <text evidence="8">The sequence shown here is derived from an EMBL/GenBank/DDBJ whole genome shotgun (WGS) entry which is preliminary data.</text>
</comment>
<organism evidence="8 9">
    <name type="scientific">Xylanibacter rodentium</name>
    <dbReference type="NCBI Taxonomy" id="2736289"/>
    <lineage>
        <taxon>Bacteria</taxon>
        <taxon>Pseudomonadati</taxon>
        <taxon>Bacteroidota</taxon>
        <taxon>Bacteroidia</taxon>
        <taxon>Bacteroidales</taxon>
        <taxon>Prevotellaceae</taxon>
        <taxon>Xylanibacter</taxon>
    </lineage>
</organism>
<dbReference type="PRINTS" id="PR00125">
    <property type="entry name" value="ATPASEDELTA"/>
</dbReference>
<comment type="function">
    <text evidence="7">This protein is part of the stalk that links CF(0) to CF(1). It either transmits conformational changes from CF(0) to CF(1) or is implicated in proton conduction.</text>
</comment>
<comment type="similarity">
    <text evidence="7">Belongs to the ATPase delta chain family.</text>
</comment>
<evidence type="ECO:0000256" key="3">
    <source>
        <dbReference type="ARBA" id="ARBA00022781"/>
    </source>
</evidence>
<comment type="function">
    <text evidence="7">F(1)F(0) ATP synthase produces ATP from ADP in the presence of a proton or sodium gradient. F-type ATPases consist of two structural domains, F(1) containing the extramembraneous catalytic core and F(0) containing the membrane proton channel, linked together by a central stalk and a peripheral stalk. During catalysis, ATP synthesis in the catalytic domain of F(1) is coupled via a rotary mechanism of the central stalk subunits to proton translocation.</text>
</comment>
<keyword evidence="7" id="KW-0139">CF(1)</keyword>
<dbReference type="RefSeq" id="WP_172175649.1">
    <property type="nucleotide sequence ID" value="NZ_CASGIA010000022.1"/>
</dbReference>
<keyword evidence="6 7" id="KW-0066">ATP synthesis</keyword>
<comment type="subcellular location">
    <subcellularLocation>
        <location evidence="7">Cell membrane</location>
        <topology evidence="7">Peripheral membrane protein</topology>
    </subcellularLocation>
    <subcellularLocation>
        <location evidence="1">Membrane</location>
    </subcellularLocation>
</comment>
<evidence type="ECO:0000313" key="9">
    <source>
        <dbReference type="Proteomes" id="UP001193734"/>
    </source>
</evidence>
<keyword evidence="7" id="KW-1003">Cell membrane</keyword>
<accession>A0ABX2AXI4</accession>
<keyword evidence="4 7" id="KW-0406">Ion transport</keyword>
<name>A0ABX2AXI4_9BACT</name>
<gene>
    <name evidence="7" type="primary">atpH</name>
    <name evidence="8" type="ORF">HPS55_08465</name>
</gene>
<keyword evidence="9" id="KW-1185">Reference proteome</keyword>
<evidence type="ECO:0000256" key="5">
    <source>
        <dbReference type="ARBA" id="ARBA00023136"/>
    </source>
</evidence>
<evidence type="ECO:0000256" key="2">
    <source>
        <dbReference type="ARBA" id="ARBA00022448"/>
    </source>
</evidence>
<dbReference type="Pfam" id="PF00213">
    <property type="entry name" value="OSCP"/>
    <property type="match status" value="1"/>
</dbReference>
<dbReference type="SUPFAM" id="SSF47928">
    <property type="entry name" value="N-terminal domain of the delta subunit of the F1F0-ATP synthase"/>
    <property type="match status" value="1"/>
</dbReference>
<keyword evidence="2 7" id="KW-0813">Transport</keyword>
<dbReference type="InterPro" id="IPR000711">
    <property type="entry name" value="ATPase_OSCP/dsu"/>
</dbReference>
<evidence type="ECO:0000256" key="4">
    <source>
        <dbReference type="ARBA" id="ARBA00023065"/>
    </source>
</evidence>
<dbReference type="HAMAP" id="MF_01416">
    <property type="entry name" value="ATP_synth_delta_bact"/>
    <property type="match status" value="1"/>
</dbReference>
<evidence type="ECO:0000256" key="1">
    <source>
        <dbReference type="ARBA" id="ARBA00004370"/>
    </source>
</evidence>
<protein>
    <recommendedName>
        <fullName evidence="7">ATP synthase subunit delta</fullName>
    </recommendedName>
    <alternativeName>
        <fullName evidence="7">ATP synthase F(1) sector subunit delta</fullName>
    </alternativeName>
    <alternativeName>
        <fullName evidence="7">F-type ATPase subunit delta</fullName>
        <shortName evidence="7">F-ATPase subunit delta</shortName>
    </alternativeName>
</protein>
<dbReference type="EMBL" id="JABKKE010000012">
    <property type="protein sequence ID" value="NPE14356.1"/>
    <property type="molecule type" value="Genomic_DNA"/>
</dbReference>
<dbReference type="NCBIfam" id="TIGR01145">
    <property type="entry name" value="ATP_synt_delta"/>
    <property type="match status" value="1"/>
</dbReference>
<dbReference type="InterPro" id="IPR026015">
    <property type="entry name" value="ATP_synth_OSCP/delta_N_sf"/>
</dbReference>
<dbReference type="PANTHER" id="PTHR11910">
    <property type="entry name" value="ATP SYNTHASE DELTA CHAIN"/>
    <property type="match status" value="1"/>
</dbReference>
<dbReference type="Gene3D" id="1.10.520.20">
    <property type="entry name" value="N-terminal domain of the delta subunit of the F1F0-ATP synthase"/>
    <property type="match status" value="1"/>
</dbReference>
<keyword evidence="3 7" id="KW-0375">Hydrogen ion transport</keyword>